<evidence type="ECO:0000256" key="1">
    <source>
        <dbReference type="ARBA" id="ARBA00004127"/>
    </source>
</evidence>
<reference evidence="10" key="2">
    <citation type="submission" date="2025-08" db="UniProtKB">
        <authorList>
            <consortium name="RefSeq"/>
        </authorList>
    </citation>
    <scope>IDENTIFICATION</scope>
    <source>
        <tissue evidence="10">Leaf</tissue>
    </source>
</reference>
<feature type="domain" description="Peptidase M50" evidence="8">
    <location>
        <begin position="113"/>
        <end position="508"/>
    </location>
</feature>
<dbReference type="SUPFAM" id="SSF50156">
    <property type="entry name" value="PDZ domain-like"/>
    <property type="match status" value="1"/>
</dbReference>
<dbReference type="InterPro" id="IPR001193">
    <property type="entry name" value="MBTPS2"/>
</dbReference>
<evidence type="ECO:0000259" key="8">
    <source>
        <dbReference type="Pfam" id="PF02163"/>
    </source>
</evidence>
<dbReference type="Proteomes" id="UP000515123">
    <property type="component" value="Linkage group 11"/>
</dbReference>
<dbReference type="PANTHER" id="PTHR13325">
    <property type="entry name" value="PROTEASE M50 MEMBRANE-BOUND TRANSCRIPTION FACTOR SITE 2 PROTEASE"/>
    <property type="match status" value="1"/>
</dbReference>
<dbReference type="AlphaFoldDB" id="A0A6P5FX85"/>
<sequence>MARGRTRRRGRAQSLLPSSAIHHHVNSISCWYCDFKIYALNNSLFYVGYRYARYLKVWFSLGVFFVLAALIGVSMMLLWDLAGAFHFHGVSFGLENILASGLSISVTDAAVVIVSTFISVAFHEFGHAVASASEGLQIEYIAIFLAILFPGALIALNYDQLQTLPPFAALRIYCAGVWHNAVFCAVCALALFLLPLVLSPLYTHGEGPIVLGIPHTSPLSGYLSLHDVIVSVDGTNITNPDDWMKMMAKANSQIILGSPPLENSQSYKAIKEEKGYCVPNSWIEASKIIQEVNDNFSCPDDFVPFVQNSCINSSLSDGSNLREETEHKHCLIAKDVIKLKKCGNGWQIIGTDGNSCICSEQESCMTPVQIPGMTWVEVSYKSPYSPNCLQLTRNLSSKDSVNLNLESNPCDGTFVFIGDVVSVARSIQLSSYQPRWAWIIWSIHIPHILEKVLVCMLHMSAALGLINCLPVYFLDGESILETSICYITWLTRRQRHKVLSICLFGGTVLSIITFAKMLYSLIVLQ</sequence>
<protein>
    <recommendedName>
        <fullName evidence="6">Endopeptidase S2P</fullName>
    </recommendedName>
</protein>
<accession>A0A6P5FX85</accession>
<dbReference type="GO" id="GO:0016020">
    <property type="term" value="C:membrane"/>
    <property type="evidence" value="ECO:0007669"/>
    <property type="project" value="InterPro"/>
</dbReference>
<name>A0A6P5FX85_ANACO</name>
<evidence type="ECO:0000313" key="9">
    <source>
        <dbReference type="Proteomes" id="UP000515123"/>
    </source>
</evidence>
<evidence type="ECO:0000256" key="2">
    <source>
        <dbReference type="ARBA" id="ARBA00009989"/>
    </source>
</evidence>
<keyword evidence="3 7" id="KW-0812">Transmembrane</keyword>
<evidence type="ECO:0000256" key="6">
    <source>
        <dbReference type="ARBA" id="ARBA00032658"/>
    </source>
</evidence>
<feature type="transmembrane region" description="Helical" evidence="7">
    <location>
        <begin position="498"/>
        <end position="519"/>
    </location>
</feature>
<evidence type="ECO:0000256" key="4">
    <source>
        <dbReference type="ARBA" id="ARBA00022989"/>
    </source>
</evidence>
<comment type="subcellular location">
    <subcellularLocation>
        <location evidence="1">Endomembrane system</location>
        <topology evidence="1">Multi-pass membrane protein</topology>
    </subcellularLocation>
</comment>
<dbReference type="GO" id="GO:0031293">
    <property type="term" value="P:membrane protein intracellular domain proteolysis"/>
    <property type="evidence" value="ECO:0007669"/>
    <property type="project" value="TreeGrafter"/>
</dbReference>
<dbReference type="PRINTS" id="PR01000">
    <property type="entry name" value="SREBPS2PTASE"/>
</dbReference>
<evidence type="ECO:0000313" key="10">
    <source>
        <dbReference type="RefSeq" id="XP_020098108.1"/>
    </source>
</evidence>
<dbReference type="InterPro" id="IPR036034">
    <property type="entry name" value="PDZ_sf"/>
</dbReference>
<dbReference type="PANTHER" id="PTHR13325:SF3">
    <property type="entry name" value="MEMBRANE-BOUND TRANSCRIPTION FACTOR SITE-2 PROTEASE"/>
    <property type="match status" value="1"/>
</dbReference>
<feature type="transmembrane region" description="Helical" evidence="7">
    <location>
        <begin position="97"/>
        <end position="120"/>
    </location>
</feature>
<evidence type="ECO:0000256" key="3">
    <source>
        <dbReference type="ARBA" id="ARBA00022692"/>
    </source>
</evidence>
<dbReference type="InterPro" id="IPR008915">
    <property type="entry name" value="Peptidase_M50"/>
</dbReference>
<dbReference type="OrthoDB" id="69989at2759"/>
<feature type="transmembrane region" description="Helical" evidence="7">
    <location>
        <begin position="178"/>
        <end position="198"/>
    </location>
</feature>
<dbReference type="GO" id="GO:0005737">
    <property type="term" value="C:cytoplasm"/>
    <property type="evidence" value="ECO:0007669"/>
    <property type="project" value="TreeGrafter"/>
</dbReference>
<gene>
    <name evidence="10" type="primary">LOC109716909</name>
</gene>
<feature type="transmembrane region" description="Helical" evidence="7">
    <location>
        <begin position="140"/>
        <end position="158"/>
    </location>
</feature>
<reference evidence="9" key="1">
    <citation type="journal article" date="2015" name="Nat. Genet.">
        <title>The pineapple genome and the evolution of CAM photosynthesis.</title>
        <authorList>
            <person name="Ming R."/>
            <person name="VanBuren R."/>
            <person name="Wai C.M."/>
            <person name="Tang H."/>
            <person name="Schatz M.C."/>
            <person name="Bowers J.E."/>
            <person name="Lyons E."/>
            <person name="Wang M.L."/>
            <person name="Chen J."/>
            <person name="Biggers E."/>
            <person name="Zhang J."/>
            <person name="Huang L."/>
            <person name="Zhang L."/>
            <person name="Miao W."/>
            <person name="Zhang J."/>
            <person name="Ye Z."/>
            <person name="Miao C."/>
            <person name="Lin Z."/>
            <person name="Wang H."/>
            <person name="Zhou H."/>
            <person name="Yim W.C."/>
            <person name="Priest H.D."/>
            <person name="Zheng C."/>
            <person name="Woodhouse M."/>
            <person name="Edger P.P."/>
            <person name="Guyot R."/>
            <person name="Guo H.B."/>
            <person name="Guo H."/>
            <person name="Zheng G."/>
            <person name="Singh R."/>
            <person name="Sharma A."/>
            <person name="Min X."/>
            <person name="Zheng Y."/>
            <person name="Lee H."/>
            <person name="Gurtowski J."/>
            <person name="Sedlazeck F.J."/>
            <person name="Harkess A."/>
            <person name="McKain M.R."/>
            <person name="Liao Z."/>
            <person name="Fang J."/>
            <person name="Liu J."/>
            <person name="Zhang X."/>
            <person name="Zhang Q."/>
            <person name="Hu W."/>
            <person name="Qin Y."/>
            <person name="Wang K."/>
            <person name="Chen L.Y."/>
            <person name="Shirley N."/>
            <person name="Lin Y.R."/>
            <person name="Liu L.Y."/>
            <person name="Hernandez A.G."/>
            <person name="Wright C.L."/>
            <person name="Bulone V."/>
            <person name="Tuskan G.A."/>
            <person name="Heath K."/>
            <person name="Zee F."/>
            <person name="Moore P.H."/>
            <person name="Sunkar R."/>
            <person name="Leebens-Mack J.H."/>
            <person name="Mockler T."/>
            <person name="Bennetzen J.L."/>
            <person name="Freeling M."/>
            <person name="Sankoff D."/>
            <person name="Paterson A.H."/>
            <person name="Zhu X."/>
            <person name="Yang X."/>
            <person name="Smith J.A."/>
            <person name="Cushman J.C."/>
            <person name="Paull R.E."/>
            <person name="Yu Q."/>
        </authorList>
    </citation>
    <scope>NUCLEOTIDE SEQUENCE [LARGE SCALE GENOMIC DNA]</scope>
    <source>
        <strain evidence="9">cv. F153</strain>
    </source>
</reference>
<keyword evidence="10" id="KW-0645">Protease</keyword>
<keyword evidence="10" id="KW-0378">Hydrolase</keyword>
<evidence type="ECO:0000256" key="5">
    <source>
        <dbReference type="ARBA" id="ARBA00023136"/>
    </source>
</evidence>
<keyword evidence="9" id="KW-1185">Reference proteome</keyword>
<organism evidence="9 10">
    <name type="scientific">Ananas comosus</name>
    <name type="common">Pineapple</name>
    <name type="synonym">Ananas ananas</name>
    <dbReference type="NCBI Taxonomy" id="4615"/>
    <lineage>
        <taxon>Eukaryota</taxon>
        <taxon>Viridiplantae</taxon>
        <taxon>Streptophyta</taxon>
        <taxon>Embryophyta</taxon>
        <taxon>Tracheophyta</taxon>
        <taxon>Spermatophyta</taxon>
        <taxon>Magnoliopsida</taxon>
        <taxon>Liliopsida</taxon>
        <taxon>Poales</taxon>
        <taxon>Bromeliaceae</taxon>
        <taxon>Bromelioideae</taxon>
        <taxon>Ananas</taxon>
    </lineage>
</organism>
<dbReference type="GO" id="GO:1905897">
    <property type="term" value="P:regulation of response to endoplasmic reticulum stress"/>
    <property type="evidence" value="ECO:0007669"/>
    <property type="project" value="TreeGrafter"/>
</dbReference>
<dbReference type="RefSeq" id="XP_020098108.1">
    <property type="nucleotide sequence ID" value="XM_020242519.1"/>
</dbReference>
<dbReference type="Pfam" id="PF02163">
    <property type="entry name" value="Peptidase_M50"/>
    <property type="match status" value="1"/>
</dbReference>
<evidence type="ECO:0000256" key="7">
    <source>
        <dbReference type="SAM" id="Phobius"/>
    </source>
</evidence>
<keyword evidence="4 7" id="KW-1133">Transmembrane helix</keyword>
<comment type="similarity">
    <text evidence="2">Belongs to the peptidase M50A family.</text>
</comment>
<dbReference type="GO" id="GO:0012505">
    <property type="term" value="C:endomembrane system"/>
    <property type="evidence" value="ECO:0007669"/>
    <property type="project" value="UniProtKB-SubCell"/>
</dbReference>
<dbReference type="GO" id="GO:0004222">
    <property type="term" value="F:metalloendopeptidase activity"/>
    <property type="evidence" value="ECO:0007669"/>
    <property type="project" value="InterPro"/>
</dbReference>
<dbReference type="GeneID" id="109716909"/>
<keyword evidence="5 7" id="KW-0472">Membrane</keyword>
<proteinExistence type="inferred from homology"/>
<feature type="transmembrane region" description="Helical" evidence="7">
    <location>
        <begin position="57"/>
        <end position="77"/>
    </location>
</feature>